<dbReference type="Gene3D" id="2.10.50.10">
    <property type="entry name" value="Tumor Necrosis Factor Receptor, subunit A, domain 2"/>
    <property type="match status" value="2"/>
</dbReference>
<feature type="repeat" description="TNFR-Cys" evidence="18">
    <location>
        <begin position="88"/>
        <end position="128"/>
    </location>
</feature>
<protein>
    <recommendedName>
        <fullName evidence="3">Tumor necrosis factor receptor superfamily member 6</fullName>
    </recommendedName>
    <alternativeName>
        <fullName evidence="16">Apo-1 antigen</fullName>
    </alternativeName>
    <alternativeName>
        <fullName evidence="17">Apoptosis-mediating surface antigen FAS</fullName>
    </alternativeName>
    <alternativeName>
        <fullName evidence="15">FASLG receptor</fullName>
    </alternativeName>
</protein>
<dbReference type="Pfam" id="PF00531">
    <property type="entry name" value="Death"/>
    <property type="match status" value="1"/>
</dbReference>
<dbReference type="Ensembl" id="ENSAOWT00000029353.1">
    <property type="protein sequence ID" value="ENSAOWP00000025912.1"/>
    <property type="gene ID" value="ENSAOWG00000017496.1"/>
</dbReference>
<dbReference type="InterPro" id="IPR000488">
    <property type="entry name" value="Death_dom"/>
</dbReference>
<feature type="transmembrane region" description="Helical" evidence="20">
    <location>
        <begin position="138"/>
        <end position="158"/>
    </location>
</feature>
<dbReference type="GO" id="GO:0005886">
    <property type="term" value="C:plasma membrane"/>
    <property type="evidence" value="ECO:0007669"/>
    <property type="project" value="UniProtKB-SubCell"/>
</dbReference>
<keyword evidence="10" id="KW-0564">Palmitate</keyword>
<dbReference type="GO" id="GO:0036462">
    <property type="term" value="P:TRAIL-activated apoptotic signaling pathway"/>
    <property type="evidence" value="ECO:0007669"/>
    <property type="project" value="TreeGrafter"/>
</dbReference>
<accession>A0A8B9QH62</accession>
<evidence type="ECO:0000256" key="16">
    <source>
        <dbReference type="ARBA" id="ARBA00032338"/>
    </source>
</evidence>
<evidence type="ECO:0000256" key="13">
    <source>
        <dbReference type="ARBA" id="ARBA00023180"/>
    </source>
</evidence>
<dbReference type="Gene3D" id="1.10.533.10">
    <property type="entry name" value="Death Domain, Fas"/>
    <property type="match status" value="1"/>
</dbReference>
<dbReference type="InterPro" id="IPR034024">
    <property type="entry name" value="TNFRSF10_N"/>
</dbReference>
<dbReference type="GO" id="GO:0009986">
    <property type="term" value="C:cell surface"/>
    <property type="evidence" value="ECO:0007669"/>
    <property type="project" value="TreeGrafter"/>
</dbReference>
<feature type="disulfide bond" evidence="18">
    <location>
        <begin position="66"/>
        <end position="79"/>
    </location>
</feature>
<evidence type="ECO:0000256" key="6">
    <source>
        <dbReference type="ARBA" id="ARBA00022729"/>
    </source>
</evidence>
<evidence type="ECO:0000256" key="8">
    <source>
        <dbReference type="ARBA" id="ARBA00022860"/>
    </source>
</evidence>
<evidence type="ECO:0000256" key="4">
    <source>
        <dbReference type="ARBA" id="ARBA00022475"/>
    </source>
</evidence>
<keyword evidence="9 20" id="KW-0472">Membrane</keyword>
<comment type="caution">
    <text evidence="18">Lacks conserved residue(s) required for the propagation of feature annotation.</text>
</comment>
<dbReference type="InterPro" id="IPR052491">
    <property type="entry name" value="TNFRSF10"/>
</dbReference>
<keyword evidence="14" id="KW-0449">Lipoprotein</keyword>
<comment type="subcellular location">
    <subcellularLocation>
        <location evidence="1">Cell membrane</location>
        <topology evidence="1">Single-pass type I membrane protein</topology>
    </subcellularLocation>
    <subcellularLocation>
        <location evidence="2">Membrane raft</location>
    </subcellularLocation>
</comment>
<reference evidence="23" key="1">
    <citation type="submission" date="2025-08" db="UniProtKB">
        <authorList>
            <consortium name="Ensembl"/>
        </authorList>
    </citation>
    <scope>IDENTIFICATION</scope>
</reference>
<dbReference type="Proteomes" id="UP000694424">
    <property type="component" value="Unplaced"/>
</dbReference>
<dbReference type="FunFam" id="2.10.50.10:FF:000004">
    <property type="entry name" value="Tumor necrosis factor receptor superfamily member 6"/>
    <property type="match status" value="1"/>
</dbReference>
<feature type="repeat" description="TNFR-Cys" evidence="18">
    <location>
        <begin position="46"/>
        <end position="87"/>
    </location>
</feature>
<proteinExistence type="predicted"/>
<keyword evidence="20" id="KW-1133">Transmembrane helix</keyword>
<evidence type="ECO:0000313" key="23">
    <source>
        <dbReference type="Ensembl" id="ENSAOWP00000025912.1"/>
    </source>
</evidence>
<dbReference type="InterPro" id="IPR001368">
    <property type="entry name" value="TNFR/NGFR_Cys_rich_reg"/>
</dbReference>
<keyword evidence="24" id="KW-1185">Reference proteome</keyword>
<evidence type="ECO:0000256" key="10">
    <source>
        <dbReference type="ARBA" id="ARBA00023139"/>
    </source>
</evidence>
<evidence type="ECO:0000256" key="20">
    <source>
        <dbReference type="SAM" id="Phobius"/>
    </source>
</evidence>
<dbReference type="InterPro" id="IPR008063">
    <property type="entry name" value="Fas_rcpt"/>
</dbReference>
<dbReference type="PANTHER" id="PTHR46330">
    <property type="entry name" value="TUMOR NECROSIS FACTOR RECEPTOR SUPERFAMILY MEMBER 10B"/>
    <property type="match status" value="1"/>
</dbReference>
<feature type="disulfide bond" evidence="18">
    <location>
        <begin position="110"/>
        <end position="128"/>
    </location>
</feature>
<feature type="disulfide bond" evidence="18">
    <location>
        <begin position="69"/>
        <end position="87"/>
    </location>
</feature>
<keyword evidence="12" id="KW-0675">Receptor</keyword>
<keyword evidence="7" id="KW-0677">Repeat</keyword>
<evidence type="ECO:0000256" key="5">
    <source>
        <dbReference type="ARBA" id="ARBA00022703"/>
    </source>
</evidence>
<dbReference type="PRINTS" id="PR01680">
    <property type="entry name" value="TNFACTORR6"/>
</dbReference>
<evidence type="ECO:0000256" key="19">
    <source>
        <dbReference type="SAM" id="MobiDB-lite"/>
    </source>
</evidence>
<keyword evidence="4" id="KW-1003">Cell membrane</keyword>
<sequence>MIPGNRAEECDEGEYWHEGYCCKSCPAGTYVAQHCNASHVRGRCASCTEGEDYTAHANGLEECLPCKQCKDDQITLRTCTLTHDTECQCKRGYFCPAEGCEICQRCSTKCPEGKEIVQNCNATMDLGCGLPGQGNASFIWVIVAASVFFILLLFFFIFRKLKSDKAASKSRDAEKGLESEGSTESLILSEVETAANNAASTENEKSEESPEGQAHTSINSEVRNESPEDNSDGLSERSTILPSSLRCQIERFWKRLKESSLSAKTRQNPTFHPNAWFKVASGMMPANHVVKEPKYQIIVKDLSQKELRDSFWAFINGVPPKKWRWLMRTHLKENDIDKIIYDHPNDIREQNYQMLLIWKNTLGEKQSIIKLLDELRHLDTKAYDNVLNSLKSNNIITKLQVTD</sequence>
<dbReference type="SMART" id="SM00208">
    <property type="entry name" value="TNFR"/>
    <property type="match status" value="3"/>
</dbReference>
<keyword evidence="11 18" id="KW-1015">Disulfide bond</keyword>
<dbReference type="GO" id="GO:0004888">
    <property type="term" value="F:transmembrane signaling receptor activity"/>
    <property type="evidence" value="ECO:0007669"/>
    <property type="project" value="InterPro"/>
</dbReference>
<evidence type="ECO:0000256" key="3">
    <source>
        <dbReference type="ARBA" id="ARBA00015761"/>
    </source>
</evidence>
<dbReference type="GO" id="GO:0006955">
    <property type="term" value="P:immune response"/>
    <property type="evidence" value="ECO:0007669"/>
    <property type="project" value="InterPro"/>
</dbReference>
<evidence type="ECO:0000256" key="15">
    <source>
        <dbReference type="ARBA" id="ARBA00030181"/>
    </source>
</evidence>
<evidence type="ECO:0000256" key="17">
    <source>
        <dbReference type="ARBA" id="ARBA00032502"/>
    </source>
</evidence>
<dbReference type="AlphaFoldDB" id="A0A8B9QH62"/>
<keyword evidence="20" id="KW-0812">Transmembrane</keyword>
<evidence type="ECO:0000259" key="21">
    <source>
        <dbReference type="PROSITE" id="PS50017"/>
    </source>
</evidence>
<dbReference type="PROSITE" id="PS50017">
    <property type="entry name" value="DEATH_DOMAIN"/>
    <property type="match status" value="1"/>
</dbReference>
<feature type="domain" description="TNFR-Cys" evidence="22">
    <location>
        <begin position="88"/>
        <end position="128"/>
    </location>
</feature>
<keyword evidence="6" id="KW-0732">Signal</keyword>
<dbReference type="PROSITE" id="PS50050">
    <property type="entry name" value="TNFR_NGFR_2"/>
    <property type="match status" value="2"/>
</dbReference>
<evidence type="ECO:0000259" key="22">
    <source>
        <dbReference type="PROSITE" id="PS50050"/>
    </source>
</evidence>
<evidence type="ECO:0000256" key="1">
    <source>
        <dbReference type="ARBA" id="ARBA00004251"/>
    </source>
</evidence>
<evidence type="ECO:0000256" key="7">
    <source>
        <dbReference type="ARBA" id="ARBA00022737"/>
    </source>
</evidence>
<feature type="domain" description="TNFR-Cys" evidence="22">
    <location>
        <begin position="46"/>
        <end position="87"/>
    </location>
</feature>
<evidence type="ECO:0000313" key="24">
    <source>
        <dbReference type="Proteomes" id="UP000694424"/>
    </source>
</evidence>
<dbReference type="SUPFAM" id="SSF47986">
    <property type="entry name" value="DEATH domain"/>
    <property type="match status" value="1"/>
</dbReference>
<dbReference type="Pfam" id="PF00020">
    <property type="entry name" value="TNFR_c6"/>
    <property type="match status" value="2"/>
</dbReference>
<name>A0A8B9QH62_APTOW</name>
<dbReference type="GO" id="GO:0005516">
    <property type="term" value="F:calmodulin binding"/>
    <property type="evidence" value="ECO:0007669"/>
    <property type="project" value="UniProtKB-KW"/>
</dbReference>
<dbReference type="PANTHER" id="PTHR46330:SF16">
    <property type="entry name" value="TUMOR NECROSIS FACTOR RECEPTOR SUPERFAMILY MEMBER 22"/>
    <property type="match status" value="1"/>
</dbReference>
<feature type="domain" description="Death" evidence="21">
    <location>
        <begin position="331"/>
        <end position="379"/>
    </location>
</feature>
<evidence type="ECO:0000256" key="2">
    <source>
        <dbReference type="ARBA" id="ARBA00004285"/>
    </source>
</evidence>
<evidence type="ECO:0000256" key="11">
    <source>
        <dbReference type="ARBA" id="ARBA00023157"/>
    </source>
</evidence>
<dbReference type="InterPro" id="IPR011029">
    <property type="entry name" value="DEATH-like_dom_sf"/>
</dbReference>
<feature type="region of interest" description="Disordered" evidence="19">
    <location>
        <begin position="196"/>
        <end position="237"/>
    </location>
</feature>
<dbReference type="GO" id="GO:0045121">
    <property type="term" value="C:membrane raft"/>
    <property type="evidence" value="ECO:0007669"/>
    <property type="project" value="UniProtKB-SubCell"/>
</dbReference>
<keyword evidence="5" id="KW-0053">Apoptosis</keyword>
<organism evidence="23 24">
    <name type="scientific">Apteryx owenii</name>
    <name type="common">Little spotted kiwi</name>
    <dbReference type="NCBI Taxonomy" id="8824"/>
    <lineage>
        <taxon>Eukaryota</taxon>
        <taxon>Metazoa</taxon>
        <taxon>Chordata</taxon>
        <taxon>Craniata</taxon>
        <taxon>Vertebrata</taxon>
        <taxon>Euteleostomi</taxon>
        <taxon>Archelosauria</taxon>
        <taxon>Archosauria</taxon>
        <taxon>Dinosauria</taxon>
        <taxon>Saurischia</taxon>
        <taxon>Theropoda</taxon>
        <taxon>Coelurosauria</taxon>
        <taxon>Aves</taxon>
        <taxon>Palaeognathae</taxon>
        <taxon>Apterygiformes</taxon>
        <taxon>Apterygidae</taxon>
        <taxon>Apteryx</taxon>
    </lineage>
</organism>
<reference evidence="23" key="2">
    <citation type="submission" date="2025-09" db="UniProtKB">
        <authorList>
            <consortium name="Ensembl"/>
        </authorList>
    </citation>
    <scope>IDENTIFICATION</scope>
</reference>
<dbReference type="SUPFAM" id="SSF57586">
    <property type="entry name" value="TNF receptor-like"/>
    <property type="match status" value="2"/>
</dbReference>
<keyword evidence="13" id="KW-0325">Glycoprotein</keyword>
<evidence type="ECO:0000256" key="9">
    <source>
        <dbReference type="ARBA" id="ARBA00023136"/>
    </source>
</evidence>
<evidence type="ECO:0000256" key="18">
    <source>
        <dbReference type="PROSITE-ProRule" id="PRU00206"/>
    </source>
</evidence>
<dbReference type="CDD" id="cd10580">
    <property type="entry name" value="TNFRSF10"/>
    <property type="match status" value="1"/>
</dbReference>
<keyword evidence="8" id="KW-0112">Calmodulin-binding</keyword>
<dbReference type="GO" id="GO:0043065">
    <property type="term" value="P:positive regulation of apoptotic process"/>
    <property type="evidence" value="ECO:0007669"/>
    <property type="project" value="TreeGrafter"/>
</dbReference>
<evidence type="ECO:0000256" key="12">
    <source>
        <dbReference type="ARBA" id="ARBA00023170"/>
    </source>
</evidence>
<evidence type="ECO:0000256" key="14">
    <source>
        <dbReference type="ARBA" id="ARBA00023288"/>
    </source>
</evidence>